<evidence type="ECO:0000313" key="3">
    <source>
        <dbReference type="Proteomes" id="UP000000343"/>
    </source>
</evidence>
<dbReference type="AlphaFoldDB" id="E8X3E9"/>
<dbReference type="OrthoDB" id="112719at2"/>
<dbReference type="RefSeq" id="WP_013581761.1">
    <property type="nucleotide sequence ID" value="NC_015064.1"/>
</dbReference>
<dbReference type="STRING" id="1198114.AciX9_3445"/>
<dbReference type="Proteomes" id="UP000000343">
    <property type="component" value="Chromosome"/>
</dbReference>
<sequence>MPDAIRTLRRTAALLPLLLSLLTAGAQAQDLKDPKGLVSAAVQSELNANRTDHTAFIYRDHDTTPDHDTLNLVVETPEGLLQRRLENNGHPLNPDERRADDANINALLANVDLQRKRKKDSVHDDQQAEDFLKLLPVAFIWTLDHEQGELVYLNFKPDPNYNPSTLEQRVLSALAGQIVISLPQKRIRTIKGALVDDVKFGYGLFGRLHKGGSFQVERREVAPRHWQVTESRVHLSGHALFFKNIGDQEDEIKTDFRISPAETLKQADEILKQSAK</sequence>
<gene>
    <name evidence="2" type="ordered locus">AciX9_3445</name>
</gene>
<dbReference type="HOGENOM" id="CLU_086678_0_0_0"/>
<evidence type="ECO:0000256" key="1">
    <source>
        <dbReference type="SAM" id="SignalP"/>
    </source>
</evidence>
<keyword evidence="3" id="KW-1185">Reference proteome</keyword>
<dbReference type="EMBL" id="CP002480">
    <property type="protein sequence ID" value="ADW70450.1"/>
    <property type="molecule type" value="Genomic_DNA"/>
</dbReference>
<organism evidence="3">
    <name type="scientific">Granulicella tundricola (strain ATCC BAA-1859 / DSM 23138 / MP5ACTX9)</name>
    <dbReference type="NCBI Taxonomy" id="1198114"/>
    <lineage>
        <taxon>Bacteria</taxon>
        <taxon>Pseudomonadati</taxon>
        <taxon>Acidobacteriota</taxon>
        <taxon>Terriglobia</taxon>
        <taxon>Terriglobales</taxon>
        <taxon>Acidobacteriaceae</taxon>
        <taxon>Granulicella</taxon>
    </lineage>
</organism>
<evidence type="ECO:0000313" key="2">
    <source>
        <dbReference type="EMBL" id="ADW70450.1"/>
    </source>
</evidence>
<feature type="chain" id="PRO_5003230626" evidence="1">
    <location>
        <begin position="29"/>
        <end position="276"/>
    </location>
</feature>
<accession>E8X3E9</accession>
<reference evidence="3" key="1">
    <citation type="submission" date="2011-01" db="EMBL/GenBank/DDBJ databases">
        <title>Complete sequence of chromosome of Acidobacterium sp. MP5ACTX9.</title>
        <authorList>
            <consortium name="US DOE Joint Genome Institute"/>
            <person name="Lucas S."/>
            <person name="Copeland A."/>
            <person name="Lapidus A."/>
            <person name="Cheng J.-F."/>
            <person name="Goodwin L."/>
            <person name="Pitluck S."/>
            <person name="Teshima H."/>
            <person name="Detter J.C."/>
            <person name="Han C."/>
            <person name="Tapia R."/>
            <person name="Land M."/>
            <person name="Hauser L."/>
            <person name="Kyrpides N."/>
            <person name="Ivanova N."/>
            <person name="Ovchinnikova G."/>
            <person name="Pagani I."/>
            <person name="Rawat S.R."/>
            <person name="Mannisto M."/>
            <person name="Haggblom M.M."/>
            <person name="Woyke T."/>
        </authorList>
    </citation>
    <scope>NUCLEOTIDE SEQUENCE [LARGE SCALE GENOMIC DNA]</scope>
    <source>
        <strain evidence="3">MP5ACTX9</strain>
    </source>
</reference>
<protein>
    <submittedName>
        <fullName evidence="2">Uncharacterized protein</fullName>
    </submittedName>
</protein>
<dbReference type="KEGG" id="acm:AciX9_3445"/>
<dbReference type="PaxDb" id="1198114-AciX9_3445"/>
<keyword evidence="1" id="KW-0732">Signal</keyword>
<name>E8X3E9_GRATM</name>
<dbReference type="eggNOG" id="ENOG5031C19">
    <property type="taxonomic scope" value="Bacteria"/>
</dbReference>
<feature type="signal peptide" evidence="1">
    <location>
        <begin position="1"/>
        <end position="28"/>
    </location>
</feature>
<proteinExistence type="predicted"/>